<dbReference type="InterPro" id="IPR050490">
    <property type="entry name" value="Bact_solute-bd_prot1"/>
</dbReference>
<reference evidence="1 2" key="1">
    <citation type="submission" date="2023-03" db="EMBL/GenBank/DDBJ databases">
        <title>Bacillus Genome Sequencing.</title>
        <authorList>
            <person name="Dunlap C."/>
        </authorList>
    </citation>
    <scope>NUCLEOTIDE SEQUENCE [LARGE SCALE GENOMIC DNA]</scope>
    <source>
        <strain evidence="1 2">BD-525</strain>
    </source>
</reference>
<dbReference type="Gene3D" id="3.40.190.10">
    <property type="entry name" value="Periplasmic binding protein-like II"/>
    <property type="match status" value="2"/>
</dbReference>
<keyword evidence="2" id="KW-1185">Reference proteome</keyword>
<proteinExistence type="predicted"/>
<evidence type="ECO:0000313" key="2">
    <source>
        <dbReference type="Proteomes" id="UP001344632"/>
    </source>
</evidence>
<dbReference type="PANTHER" id="PTHR43649">
    <property type="entry name" value="ARABINOSE-BINDING PROTEIN-RELATED"/>
    <property type="match status" value="1"/>
</dbReference>
<accession>A0ABU6GU26</accession>
<dbReference type="InterPro" id="IPR006059">
    <property type="entry name" value="SBP"/>
</dbReference>
<dbReference type="SUPFAM" id="SSF53850">
    <property type="entry name" value="Periplasmic binding protein-like II"/>
    <property type="match status" value="1"/>
</dbReference>
<organism evidence="1 2">
    <name type="scientific">Paenibacillus dokdonensis</name>
    <dbReference type="NCBI Taxonomy" id="2567944"/>
    <lineage>
        <taxon>Bacteria</taxon>
        <taxon>Bacillati</taxon>
        <taxon>Bacillota</taxon>
        <taxon>Bacilli</taxon>
        <taxon>Bacillales</taxon>
        <taxon>Paenibacillaceae</taxon>
        <taxon>Paenibacillus</taxon>
    </lineage>
</organism>
<gene>
    <name evidence="1" type="ORF">P4H66_24000</name>
</gene>
<dbReference type="RefSeq" id="WP_326090639.1">
    <property type="nucleotide sequence ID" value="NZ_JARLKZ010000020.1"/>
</dbReference>
<protein>
    <submittedName>
        <fullName evidence="1">Extracellular solute-binding protein</fullName>
    </submittedName>
</protein>
<evidence type="ECO:0000313" key="1">
    <source>
        <dbReference type="EMBL" id="MEC0242879.1"/>
    </source>
</evidence>
<dbReference type="PANTHER" id="PTHR43649:SF12">
    <property type="entry name" value="DIACETYLCHITOBIOSE BINDING PROTEIN DASA"/>
    <property type="match status" value="1"/>
</dbReference>
<dbReference type="EMBL" id="JARLKZ010000020">
    <property type="protein sequence ID" value="MEC0242879.1"/>
    <property type="molecule type" value="Genomic_DNA"/>
</dbReference>
<dbReference type="Pfam" id="PF01547">
    <property type="entry name" value="SBP_bac_1"/>
    <property type="match status" value="1"/>
</dbReference>
<name>A0ABU6GU26_9BACL</name>
<comment type="caution">
    <text evidence="1">The sequence shown here is derived from an EMBL/GenBank/DDBJ whole genome shotgun (WGS) entry which is preliminary data.</text>
</comment>
<dbReference type="Proteomes" id="UP001344632">
    <property type="component" value="Unassembled WGS sequence"/>
</dbReference>
<sequence>MITLKGMTWDHERGFSPLVMASEEFSKKYPGINITWDRRSLKDFGDYPLDLLASKYDLLLIDHPHIGISAAQGILAPLDEWLSGDYLMDQWKNSVGPSYRSYQWGGRQWALAVDAAAQVASCRPDLMVGREMPSTWVEVRELTEELTGNQKIGWPLCPTDAMCSFLSLCANIGGKSFFDEEEGIPKSTGEAALALMFWLLPHLHEASLASNPIQMYDLMAAGDEIVYVPLAFGYSNYSRAASHGHRLHFTDIPSMTRKPEHALLGGVGIAVSSKSDHIPVAAEFAEYVASPEIQSSLYYEAGGQPGHSAAWMDEKINKDSGDFFFSTRETLEFSYMRPRNQVFPAYQEEAGVILHRALSRAYKDRTQYVPETLEEMNQLYRYLKNNNQENL</sequence>